<sequence length="453" mass="49036">MVVWATTLLALSLAGLFALLHTAYWLVSPPLSPQAQGYEALAKALPTSTDNAYRVEGLFAPVALDSAQYGRCVHPVLQLRKDKEAEKQAGVERCNQGQAALSLPPALEQAQVSPGWTEREWLALAQAVPDQTLLARSKAIAAAGPRSFGYRLGDLSPPLRPLWTLNLWQSAHALALWRQGRTDDAVSAFESAIGDNLQSADDTLIEAMVSVRGVSQNLLALQLALASSPASDEASAQRLRHLLDAVDSMPARGFKAMDAEWATYASSFDFGELRKQLDRPGVLGWVTTALLRLMHREDTLNRLAIQFGVARQRMLMASQATTMAQSATTPMPGASPCASLGKGAIMCYGLLPNPVGRHFLDNTPLPADIYEPYGIRIADVRNLAAATRLSLEARRRGLAGQALAAFVADAPPGMRDVFTRQPFAYNPQARELTIVLRHKSPVLGEAGEYRLPL</sequence>
<protein>
    <submittedName>
        <fullName evidence="1">Uncharacterized protein</fullName>
    </submittedName>
</protein>
<proteinExistence type="predicted"/>
<evidence type="ECO:0000313" key="1">
    <source>
        <dbReference type="EMBL" id="MFC3684294.1"/>
    </source>
</evidence>
<keyword evidence="2" id="KW-1185">Reference proteome</keyword>
<reference evidence="2" key="1">
    <citation type="journal article" date="2019" name="Int. J. Syst. Evol. Microbiol.">
        <title>The Global Catalogue of Microorganisms (GCM) 10K type strain sequencing project: providing services to taxonomists for standard genome sequencing and annotation.</title>
        <authorList>
            <consortium name="The Broad Institute Genomics Platform"/>
            <consortium name="The Broad Institute Genome Sequencing Center for Infectious Disease"/>
            <person name="Wu L."/>
            <person name="Ma J."/>
        </authorList>
    </citation>
    <scope>NUCLEOTIDE SEQUENCE [LARGE SCALE GENOMIC DNA]</scope>
    <source>
        <strain evidence="2">KCTC 42501</strain>
    </source>
</reference>
<dbReference type="Proteomes" id="UP001595729">
    <property type="component" value="Unassembled WGS sequence"/>
</dbReference>
<comment type="caution">
    <text evidence="1">The sequence shown here is derived from an EMBL/GenBank/DDBJ whole genome shotgun (WGS) entry which is preliminary data.</text>
</comment>
<organism evidence="1 2">
    <name type="scientific">Hydrogenophaga luteola</name>
    <dbReference type="NCBI Taxonomy" id="1591122"/>
    <lineage>
        <taxon>Bacteria</taxon>
        <taxon>Pseudomonadati</taxon>
        <taxon>Pseudomonadota</taxon>
        <taxon>Betaproteobacteria</taxon>
        <taxon>Burkholderiales</taxon>
        <taxon>Comamonadaceae</taxon>
        <taxon>Hydrogenophaga</taxon>
    </lineage>
</organism>
<dbReference type="RefSeq" id="WP_382174081.1">
    <property type="nucleotide sequence ID" value="NZ_JBHRXX010000005.1"/>
</dbReference>
<evidence type="ECO:0000313" key="2">
    <source>
        <dbReference type="Proteomes" id="UP001595729"/>
    </source>
</evidence>
<gene>
    <name evidence="1" type="ORF">ACFOPI_11875</name>
</gene>
<accession>A0ABV7W384</accession>
<name>A0ABV7W384_9BURK</name>
<dbReference type="EMBL" id="JBHRXX010000005">
    <property type="protein sequence ID" value="MFC3684294.1"/>
    <property type="molecule type" value="Genomic_DNA"/>
</dbReference>